<evidence type="ECO:0000256" key="8">
    <source>
        <dbReference type="PROSITE-ProRule" id="PRU00169"/>
    </source>
</evidence>
<dbReference type="PROSITE" id="PS50110">
    <property type="entry name" value="RESPONSE_REGULATORY"/>
    <property type="match status" value="1"/>
</dbReference>
<dbReference type="InterPro" id="IPR004358">
    <property type="entry name" value="Sig_transdc_His_kin-like_C"/>
</dbReference>
<dbReference type="SUPFAM" id="SSF55874">
    <property type="entry name" value="ATPase domain of HSP90 chaperone/DNA topoisomerase II/histidine kinase"/>
    <property type="match status" value="1"/>
</dbReference>
<evidence type="ECO:0000256" key="1">
    <source>
        <dbReference type="ARBA" id="ARBA00000085"/>
    </source>
</evidence>
<dbReference type="CDD" id="cd00082">
    <property type="entry name" value="HisKA"/>
    <property type="match status" value="1"/>
</dbReference>
<dbReference type="KEGG" id="lrs:PX52LOC_03420"/>
<dbReference type="PROSITE" id="PS50109">
    <property type="entry name" value="HIS_KIN"/>
    <property type="match status" value="1"/>
</dbReference>
<dbReference type="InterPro" id="IPR003661">
    <property type="entry name" value="HisK_dim/P_dom"/>
</dbReference>
<dbReference type="Proteomes" id="UP000324974">
    <property type="component" value="Chromosome"/>
</dbReference>
<dbReference type="CDD" id="cd00156">
    <property type="entry name" value="REC"/>
    <property type="match status" value="1"/>
</dbReference>
<dbReference type="SUPFAM" id="SSF52172">
    <property type="entry name" value="CheY-like"/>
    <property type="match status" value="1"/>
</dbReference>
<dbReference type="EMBL" id="CP042425">
    <property type="protein sequence ID" value="QEL16465.1"/>
    <property type="molecule type" value="Genomic_DNA"/>
</dbReference>
<evidence type="ECO:0000259" key="10">
    <source>
        <dbReference type="PROSITE" id="PS50109"/>
    </source>
</evidence>
<keyword evidence="5 12" id="KW-0418">Kinase</keyword>
<evidence type="ECO:0000313" key="13">
    <source>
        <dbReference type="Proteomes" id="UP000324974"/>
    </source>
</evidence>
<dbReference type="PRINTS" id="PR00344">
    <property type="entry name" value="BCTRLSENSOR"/>
</dbReference>
<evidence type="ECO:0000256" key="3">
    <source>
        <dbReference type="ARBA" id="ARBA00022553"/>
    </source>
</evidence>
<organism evidence="12 13">
    <name type="scientific">Limnoglobus roseus</name>
    <dbReference type="NCBI Taxonomy" id="2598579"/>
    <lineage>
        <taxon>Bacteria</taxon>
        <taxon>Pseudomonadati</taxon>
        <taxon>Planctomycetota</taxon>
        <taxon>Planctomycetia</taxon>
        <taxon>Gemmatales</taxon>
        <taxon>Gemmataceae</taxon>
        <taxon>Limnoglobus</taxon>
    </lineage>
</organism>
<dbReference type="Gene3D" id="3.30.565.10">
    <property type="entry name" value="Histidine kinase-like ATPase, C-terminal domain"/>
    <property type="match status" value="1"/>
</dbReference>
<feature type="coiled-coil region" evidence="9">
    <location>
        <begin position="140"/>
        <end position="174"/>
    </location>
</feature>
<dbReference type="Gene3D" id="3.40.50.2300">
    <property type="match status" value="1"/>
</dbReference>
<protein>
    <recommendedName>
        <fullName evidence="2">histidine kinase</fullName>
        <ecNumber evidence="2">2.7.13.3</ecNumber>
    </recommendedName>
</protein>
<dbReference type="Gene3D" id="1.10.287.130">
    <property type="match status" value="1"/>
</dbReference>
<feature type="domain" description="Response regulatory" evidence="11">
    <location>
        <begin position="16"/>
        <end position="133"/>
    </location>
</feature>
<evidence type="ECO:0000256" key="6">
    <source>
        <dbReference type="ARBA" id="ARBA00023012"/>
    </source>
</evidence>
<accession>A0A5C1ACU5</accession>
<keyword evidence="9" id="KW-0175">Coiled coil</keyword>
<evidence type="ECO:0000259" key="11">
    <source>
        <dbReference type="PROSITE" id="PS50110"/>
    </source>
</evidence>
<dbReference type="SUPFAM" id="SSF47384">
    <property type="entry name" value="Homodimeric domain of signal transducing histidine kinase"/>
    <property type="match status" value="1"/>
</dbReference>
<feature type="modified residue" description="4-aspartylphosphate" evidence="8">
    <location>
        <position position="68"/>
    </location>
</feature>
<dbReference type="EC" id="2.7.13.3" evidence="2"/>
<comment type="catalytic activity">
    <reaction evidence="1">
        <text>ATP + protein L-histidine = ADP + protein N-phospho-L-histidine.</text>
        <dbReference type="EC" id="2.7.13.3"/>
    </reaction>
</comment>
<dbReference type="PANTHER" id="PTHR43547">
    <property type="entry name" value="TWO-COMPONENT HISTIDINE KINASE"/>
    <property type="match status" value="1"/>
</dbReference>
<dbReference type="SMART" id="SM00388">
    <property type="entry name" value="HisKA"/>
    <property type="match status" value="1"/>
</dbReference>
<keyword evidence="7" id="KW-0472">Membrane</keyword>
<dbReference type="FunFam" id="1.10.287.130:FF:000001">
    <property type="entry name" value="Two-component sensor histidine kinase"/>
    <property type="match status" value="1"/>
</dbReference>
<dbReference type="SMART" id="SM00448">
    <property type="entry name" value="REC"/>
    <property type="match status" value="1"/>
</dbReference>
<dbReference type="InterPro" id="IPR005467">
    <property type="entry name" value="His_kinase_dom"/>
</dbReference>
<evidence type="ECO:0000256" key="5">
    <source>
        <dbReference type="ARBA" id="ARBA00022777"/>
    </source>
</evidence>
<feature type="domain" description="Histidine kinase" evidence="10">
    <location>
        <begin position="174"/>
        <end position="392"/>
    </location>
</feature>
<dbReference type="Pfam" id="PF00072">
    <property type="entry name" value="Response_reg"/>
    <property type="match status" value="1"/>
</dbReference>
<dbReference type="InterPro" id="IPR001789">
    <property type="entry name" value="Sig_transdc_resp-reg_receiver"/>
</dbReference>
<dbReference type="AlphaFoldDB" id="A0A5C1ACU5"/>
<dbReference type="RefSeq" id="WP_149111191.1">
    <property type="nucleotide sequence ID" value="NZ_CP042425.1"/>
</dbReference>
<dbReference type="PANTHER" id="PTHR43547:SF2">
    <property type="entry name" value="HYBRID SIGNAL TRANSDUCTION HISTIDINE KINASE C"/>
    <property type="match status" value="1"/>
</dbReference>
<dbReference type="GO" id="GO:0000155">
    <property type="term" value="F:phosphorelay sensor kinase activity"/>
    <property type="evidence" value="ECO:0007669"/>
    <property type="project" value="InterPro"/>
</dbReference>
<dbReference type="Pfam" id="PF00512">
    <property type="entry name" value="HisKA"/>
    <property type="match status" value="1"/>
</dbReference>
<dbReference type="OrthoDB" id="9813394at2"/>
<evidence type="ECO:0000256" key="4">
    <source>
        <dbReference type="ARBA" id="ARBA00022679"/>
    </source>
</evidence>
<proteinExistence type="predicted"/>
<dbReference type="SMART" id="SM00387">
    <property type="entry name" value="HATPase_c"/>
    <property type="match status" value="1"/>
</dbReference>
<dbReference type="Pfam" id="PF02518">
    <property type="entry name" value="HATPase_c"/>
    <property type="match status" value="1"/>
</dbReference>
<sequence length="394" mass="43551">MVKLIPTGGAGPSGLRLLLVDDDSDDYLLTRELVEELPGSRFSLDWVDDFDEAVRAIGRGEHDVYLIDYRLGAKTGLELIAALKGQKCSGPIILLTGQGQFEIDQAAHEAGASDYLEKSALNAVTLERTIRYALKQYAHEAELERKVQERTKELEDANAALRDADRRKDEFLATLAHELRNPLAPIRNALEIQRMATNNPTTLESARQMIERQVRQLVRLIDDLLDASRMTRDKLRLELETLDLIEPLEIAIETSQPLLAQASVTFERHIPAESMRLRGDRVRLAQLFANLLNNAAKYTEAGGRVTLSVEKADGSAVVRVKDTGVGIPPELIPRLFELFAQFNRSLHRSQGGLGIGLALVRRLVQMHGGSISAVSKGLGHGSEFTVKLPMLPAS</sequence>
<keyword evidence="4" id="KW-0808">Transferase</keyword>
<evidence type="ECO:0000313" key="12">
    <source>
        <dbReference type="EMBL" id="QEL16465.1"/>
    </source>
</evidence>
<evidence type="ECO:0000256" key="2">
    <source>
        <dbReference type="ARBA" id="ARBA00012438"/>
    </source>
</evidence>
<dbReference type="InterPro" id="IPR036097">
    <property type="entry name" value="HisK_dim/P_sf"/>
</dbReference>
<keyword evidence="13" id="KW-1185">Reference proteome</keyword>
<dbReference type="InterPro" id="IPR036890">
    <property type="entry name" value="HATPase_C_sf"/>
</dbReference>
<name>A0A5C1ACU5_9BACT</name>
<keyword evidence="6" id="KW-0902">Two-component regulatory system</keyword>
<dbReference type="InterPro" id="IPR011006">
    <property type="entry name" value="CheY-like_superfamily"/>
</dbReference>
<dbReference type="FunFam" id="3.30.565.10:FF:000006">
    <property type="entry name" value="Sensor histidine kinase WalK"/>
    <property type="match status" value="1"/>
</dbReference>
<dbReference type="InterPro" id="IPR003594">
    <property type="entry name" value="HATPase_dom"/>
</dbReference>
<evidence type="ECO:0000256" key="9">
    <source>
        <dbReference type="SAM" id="Coils"/>
    </source>
</evidence>
<keyword evidence="3 8" id="KW-0597">Phosphoprotein</keyword>
<gene>
    <name evidence="12" type="ORF">PX52LOC_03420</name>
</gene>
<evidence type="ECO:0000256" key="7">
    <source>
        <dbReference type="ARBA" id="ARBA00023136"/>
    </source>
</evidence>
<reference evidence="13" key="1">
    <citation type="submission" date="2019-08" db="EMBL/GenBank/DDBJ databases">
        <title>Limnoglobus roseus gen. nov., sp. nov., a novel freshwater planctomycete with a giant genome from the family Gemmataceae.</title>
        <authorList>
            <person name="Kulichevskaya I.S."/>
            <person name="Naumoff D.G."/>
            <person name="Miroshnikov K."/>
            <person name="Ivanova A."/>
            <person name="Philippov D.A."/>
            <person name="Hakobyan A."/>
            <person name="Rijpstra I.C."/>
            <person name="Sinninghe Damste J.S."/>
            <person name="Liesack W."/>
            <person name="Dedysh S.N."/>
        </authorList>
    </citation>
    <scope>NUCLEOTIDE SEQUENCE [LARGE SCALE GENOMIC DNA]</scope>
    <source>
        <strain evidence="13">PX52</strain>
    </source>
</reference>